<gene>
    <name evidence="1" type="ORF">RS130_16410</name>
</gene>
<organism evidence="1 2">
    <name type="scientific">Paraglaciecola aquimarina</name>
    <dbReference type="NCBI Taxonomy" id="1235557"/>
    <lineage>
        <taxon>Bacteria</taxon>
        <taxon>Pseudomonadati</taxon>
        <taxon>Pseudomonadota</taxon>
        <taxon>Gammaproteobacteria</taxon>
        <taxon>Alteromonadales</taxon>
        <taxon>Alteromonadaceae</taxon>
        <taxon>Paraglaciecola</taxon>
    </lineage>
</organism>
<protein>
    <submittedName>
        <fullName evidence="1">Uncharacterized protein</fullName>
    </submittedName>
</protein>
<comment type="caution">
    <text evidence="1">The sequence shown here is derived from an EMBL/GenBank/DDBJ whole genome shotgun (WGS) entry which is preliminary data.</text>
</comment>
<sequence length="66" mass="7061">MNHYAALINAYQDTHVNSKPTMKLNLALTCSAGSALAVKARHPCMLLAGIQHLSAKTPKTFLSKAP</sequence>
<dbReference type="EMBL" id="JAWDIO010000002">
    <property type="protein sequence ID" value="MDU0355278.1"/>
    <property type="molecule type" value="Genomic_DNA"/>
</dbReference>
<reference evidence="1 2" key="1">
    <citation type="submission" date="2023-10" db="EMBL/GenBank/DDBJ databases">
        <title>Glaciecola aquimarina strain GGW-M5 nov., isolated from a coastal seawater.</title>
        <authorList>
            <person name="Bayburt H."/>
            <person name="Kim J.M."/>
            <person name="Choi B.J."/>
            <person name="Jeon C.O."/>
        </authorList>
    </citation>
    <scope>NUCLEOTIDE SEQUENCE [LARGE SCALE GENOMIC DNA]</scope>
    <source>
        <strain evidence="1 2">KCTC 32108</strain>
    </source>
</reference>
<dbReference type="RefSeq" id="WP_316026825.1">
    <property type="nucleotide sequence ID" value="NZ_JAWDIO010000002.1"/>
</dbReference>
<evidence type="ECO:0000313" key="1">
    <source>
        <dbReference type="EMBL" id="MDU0355278.1"/>
    </source>
</evidence>
<proteinExistence type="predicted"/>
<evidence type="ECO:0000313" key="2">
    <source>
        <dbReference type="Proteomes" id="UP001247805"/>
    </source>
</evidence>
<name>A0ABU3SZ49_9ALTE</name>
<dbReference type="Proteomes" id="UP001247805">
    <property type="component" value="Unassembled WGS sequence"/>
</dbReference>
<keyword evidence="2" id="KW-1185">Reference proteome</keyword>
<accession>A0ABU3SZ49</accession>